<accession>A0A6J4HDK5</accession>
<dbReference type="EMBL" id="CADCTL010000045">
    <property type="protein sequence ID" value="CAA9220351.1"/>
    <property type="molecule type" value="Genomic_DNA"/>
</dbReference>
<protein>
    <submittedName>
        <fullName evidence="2">Uncharacterized protein</fullName>
    </submittedName>
</protein>
<evidence type="ECO:0000256" key="1">
    <source>
        <dbReference type="SAM" id="MobiDB-lite"/>
    </source>
</evidence>
<gene>
    <name evidence="2" type="ORF">AVDCRST_MAG04-601</name>
</gene>
<reference evidence="2" key="1">
    <citation type="submission" date="2020-02" db="EMBL/GenBank/DDBJ databases">
        <authorList>
            <person name="Meier V. D."/>
        </authorList>
    </citation>
    <scope>NUCLEOTIDE SEQUENCE</scope>
    <source>
        <strain evidence="2">AVDCRST_MAG04</strain>
    </source>
</reference>
<feature type="region of interest" description="Disordered" evidence="1">
    <location>
        <begin position="78"/>
        <end position="135"/>
    </location>
</feature>
<feature type="non-terminal residue" evidence="2">
    <location>
        <position position="1"/>
    </location>
</feature>
<feature type="non-terminal residue" evidence="2">
    <location>
        <position position="135"/>
    </location>
</feature>
<organism evidence="2">
    <name type="scientific">uncultured Acetobacteraceae bacterium</name>
    <dbReference type="NCBI Taxonomy" id="169975"/>
    <lineage>
        <taxon>Bacteria</taxon>
        <taxon>Pseudomonadati</taxon>
        <taxon>Pseudomonadota</taxon>
        <taxon>Alphaproteobacteria</taxon>
        <taxon>Acetobacterales</taxon>
        <taxon>Acetobacteraceae</taxon>
        <taxon>environmental samples</taxon>
    </lineage>
</organism>
<dbReference type="AlphaFoldDB" id="A0A6J4HDK5"/>
<feature type="region of interest" description="Disordered" evidence="1">
    <location>
        <begin position="21"/>
        <end position="57"/>
    </location>
</feature>
<proteinExistence type="predicted"/>
<evidence type="ECO:0000313" key="2">
    <source>
        <dbReference type="EMBL" id="CAA9220351.1"/>
    </source>
</evidence>
<name>A0A6J4HDK5_9PROT</name>
<sequence length="135" mass="14548">AARCRGRFPGSFDDGRCADRWRLRGDRSGGRPGSAEPHLRTQRHLRDAHGHQSSRWGGRLRACARRAGDPAGLARGLRVGPVHRRGERKVGGRFALPRQAFRPVLGGQRDPRLDRGGRAPVAGAGTADGRPPGGL</sequence>